<proteinExistence type="predicted"/>
<dbReference type="OrthoDB" id="9796370at2"/>
<dbReference type="RefSeq" id="WP_038688530.1">
    <property type="nucleotide sequence ID" value="NZ_CP006986.1"/>
</dbReference>
<protein>
    <recommendedName>
        <fullName evidence="1">HTH cro/C1-type domain-containing protein</fullName>
    </recommendedName>
</protein>
<reference evidence="2 3" key="1">
    <citation type="submission" date="2013-12" db="EMBL/GenBank/DDBJ databases">
        <title>Complete genome sequence of Rhizobium etli bv. mimosae IE4771.</title>
        <authorList>
            <person name="Bustos P."/>
            <person name="Santamaria R.I."/>
            <person name="Lozano L."/>
            <person name="Ormeno-Orrillo E."/>
            <person name="Rogel M.A."/>
            <person name="Romero D."/>
            <person name="Cevallos M.A."/>
            <person name="Martinez-Romero E."/>
            <person name="Gonzalez V."/>
        </authorList>
    </citation>
    <scope>NUCLEOTIDE SEQUENCE [LARGE SCALE GENOMIC DNA]</scope>
    <source>
        <strain evidence="2 3">IE4771</strain>
    </source>
</reference>
<sequence length="86" mass="8663">MDHSSITGRQLAAARTLAQLSQADVADAANVSVPTLKRMEGAAGAVPGMTNNVAAVVRALEAAGIVFIDGEYSGMGGPGVRLRDPA</sequence>
<dbReference type="InterPro" id="IPR010982">
    <property type="entry name" value="Lambda_DNA-bd_dom_sf"/>
</dbReference>
<dbReference type="SUPFAM" id="SSF47413">
    <property type="entry name" value="lambda repressor-like DNA-binding domains"/>
    <property type="match status" value="1"/>
</dbReference>
<dbReference type="InterPro" id="IPR001387">
    <property type="entry name" value="Cro/C1-type_HTH"/>
</dbReference>
<dbReference type="KEGG" id="rei:IE4771_CH01938"/>
<feature type="domain" description="HTH cro/C1-type" evidence="1">
    <location>
        <begin position="11"/>
        <end position="40"/>
    </location>
</feature>
<dbReference type="PROSITE" id="PS50943">
    <property type="entry name" value="HTH_CROC1"/>
    <property type="match status" value="1"/>
</dbReference>
<dbReference type="CDD" id="cd00093">
    <property type="entry name" value="HTH_XRE"/>
    <property type="match status" value="1"/>
</dbReference>
<dbReference type="Gene3D" id="1.10.260.40">
    <property type="entry name" value="lambda repressor-like DNA-binding domains"/>
    <property type="match status" value="1"/>
</dbReference>
<dbReference type="AlphaFoldDB" id="A0A060I578"/>
<dbReference type="Proteomes" id="UP000027180">
    <property type="component" value="Chromosome"/>
</dbReference>
<gene>
    <name evidence="2" type="ORF">IE4771_CH01938</name>
</gene>
<dbReference type="HOGENOM" id="CLU_066192_28_1_5"/>
<accession>A0A060I578</accession>
<evidence type="ECO:0000259" key="1">
    <source>
        <dbReference type="PROSITE" id="PS50943"/>
    </source>
</evidence>
<evidence type="ECO:0000313" key="3">
    <source>
        <dbReference type="Proteomes" id="UP000027180"/>
    </source>
</evidence>
<organism evidence="2 3">
    <name type="scientific">Rhizobium etli bv. mimosae str. IE4771</name>
    <dbReference type="NCBI Taxonomy" id="1432050"/>
    <lineage>
        <taxon>Bacteria</taxon>
        <taxon>Pseudomonadati</taxon>
        <taxon>Pseudomonadota</taxon>
        <taxon>Alphaproteobacteria</taxon>
        <taxon>Hyphomicrobiales</taxon>
        <taxon>Rhizobiaceae</taxon>
        <taxon>Rhizobium/Agrobacterium group</taxon>
        <taxon>Rhizobium</taxon>
    </lineage>
</organism>
<name>A0A060I578_RHIET</name>
<evidence type="ECO:0000313" key="2">
    <source>
        <dbReference type="EMBL" id="AIC27055.1"/>
    </source>
</evidence>
<dbReference type="EMBL" id="CP006986">
    <property type="protein sequence ID" value="AIC27055.1"/>
    <property type="molecule type" value="Genomic_DNA"/>
</dbReference>
<dbReference type="GO" id="GO:0003677">
    <property type="term" value="F:DNA binding"/>
    <property type="evidence" value="ECO:0007669"/>
    <property type="project" value="InterPro"/>
</dbReference>
<dbReference type="Pfam" id="PF13560">
    <property type="entry name" value="HTH_31"/>
    <property type="match status" value="1"/>
</dbReference>